<dbReference type="CDD" id="cd07581">
    <property type="entry name" value="nitrilase_3"/>
    <property type="match status" value="1"/>
</dbReference>
<organism evidence="3 4">
    <name type="scientific">Liquorilactobacillus ghanensis DSM 18630</name>
    <dbReference type="NCBI Taxonomy" id="1423750"/>
    <lineage>
        <taxon>Bacteria</taxon>
        <taxon>Bacillati</taxon>
        <taxon>Bacillota</taxon>
        <taxon>Bacilli</taxon>
        <taxon>Lactobacillales</taxon>
        <taxon>Lactobacillaceae</taxon>
        <taxon>Liquorilactobacillus</taxon>
    </lineage>
</organism>
<dbReference type="Gene3D" id="3.60.110.10">
    <property type="entry name" value="Carbon-nitrogen hydrolase"/>
    <property type="match status" value="1"/>
</dbReference>
<dbReference type="PROSITE" id="PS50263">
    <property type="entry name" value="CN_HYDROLASE"/>
    <property type="match status" value="1"/>
</dbReference>
<keyword evidence="4" id="KW-1185">Reference proteome</keyword>
<dbReference type="Proteomes" id="UP000051451">
    <property type="component" value="Unassembled WGS sequence"/>
</dbReference>
<evidence type="ECO:0000256" key="1">
    <source>
        <dbReference type="ARBA" id="ARBA00010613"/>
    </source>
</evidence>
<dbReference type="InterPro" id="IPR003010">
    <property type="entry name" value="C-N_Hydrolase"/>
</dbReference>
<dbReference type="EMBL" id="AZGB01000003">
    <property type="protein sequence ID" value="KRM07983.1"/>
    <property type="molecule type" value="Genomic_DNA"/>
</dbReference>
<dbReference type="SUPFAM" id="SSF56317">
    <property type="entry name" value="Carbon-nitrogen hydrolase"/>
    <property type="match status" value="1"/>
</dbReference>
<evidence type="ECO:0000313" key="4">
    <source>
        <dbReference type="Proteomes" id="UP000051451"/>
    </source>
</evidence>
<proteinExistence type="inferred from homology"/>
<name>A0A0R1VR97_9LACO</name>
<dbReference type="InterPro" id="IPR036526">
    <property type="entry name" value="C-N_Hydrolase_sf"/>
</dbReference>
<dbReference type="STRING" id="1423750.FC89_GL002092"/>
<reference evidence="3 4" key="1">
    <citation type="journal article" date="2015" name="Genome Announc.">
        <title>Expanding the biotechnology potential of lactobacilli through comparative genomics of 213 strains and associated genera.</title>
        <authorList>
            <person name="Sun Z."/>
            <person name="Harris H.M."/>
            <person name="McCann A."/>
            <person name="Guo C."/>
            <person name="Argimon S."/>
            <person name="Zhang W."/>
            <person name="Yang X."/>
            <person name="Jeffery I.B."/>
            <person name="Cooney J.C."/>
            <person name="Kagawa T.F."/>
            <person name="Liu W."/>
            <person name="Song Y."/>
            <person name="Salvetti E."/>
            <person name="Wrobel A."/>
            <person name="Rasinkangas P."/>
            <person name="Parkhill J."/>
            <person name="Rea M.C."/>
            <person name="O'Sullivan O."/>
            <person name="Ritari J."/>
            <person name="Douillard F.P."/>
            <person name="Paul Ross R."/>
            <person name="Yang R."/>
            <person name="Briner A.E."/>
            <person name="Felis G.E."/>
            <person name="de Vos W.M."/>
            <person name="Barrangou R."/>
            <person name="Klaenhammer T.R."/>
            <person name="Caufield P.W."/>
            <person name="Cui Y."/>
            <person name="Zhang H."/>
            <person name="O'Toole P.W."/>
        </authorList>
    </citation>
    <scope>NUCLEOTIDE SEQUENCE [LARGE SCALE GENOMIC DNA]</scope>
    <source>
        <strain evidence="3 4">DSM 18630</strain>
    </source>
</reference>
<dbReference type="PATRIC" id="fig|1423750.3.peg.2133"/>
<sequence length="264" mass="29528">MALAQVESFTDEEENLTTAAKMAKKAKKTGAQLLVFPELFMSSLPPDADLTQTQRHVESLHGPFVSAMRELADQWQLWLVFGFREQNTQATDSRVRNTVVVVDDAGEIQGVYHKTHLYDAFGAQESQTVAPGDQLFEPIATPFGRIGLFVCYELRFPEIARYQALHGADLIIVPAAWYQGKLKRQHWQTLTTARALENTVFVAACDQPAANKCIGRSLVVDPAGVVLDQAGEKDELLVVTIDRERISQVRQILPTADQRRTELY</sequence>
<feature type="domain" description="CN hydrolase" evidence="2">
    <location>
        <begin position="1"/>
        <end position="243"/>
    </location>
</feature>
<comment type="caution">
    <text evidence="3">The sequence shown here is derived from an EMBL/GenBank/DDBJ whole genome shotgun (WGS) entry which is preliminary data.</text>
</comment>
<accession>A0A0R1VR97</accession>
<protein>
    <recommendedName>
        <fullName evidence="2">CN hydrolase domain-containing protein</fullName>
    </recommendedName>
</protein>
<dbReference type="PANTHER" id="PTHR23088">
    <property type="entry name" value="NITRILASE-RELATED"/>
    <property type="match status" value="1"/>
</dbReference>
<gene>
    <name evidence="3" type="ORF">FC89_GL002092</name>
</gene>
<dbReference type="Pfam" id="PF00795">
    <property type="entry name" value="CN_hydrolase"/>
    <property type="match status" value="1"/>
</dbReference>
<dbReference type="AlphaFoldDB" id="A0A0R1VR97"/>
<dbReference type="PANTHER" id="PTHR23088:SF27">
    <property type="entry name" value="DEAMINATED GLUTATHIONE AMIDASE"/>
    <property type="match status" value="1"/>
</dbReference>
<evidence type="ECO:0000259" key="2">
    <source>
        <dbReference type="PROSITE" id="PS50263"/>
    </source>
</evidence>
<evidence type="ECO:0000313" key="3">
    <source>
        <dbReference type="EMBL" id="KRM07983.1"/>
    </source>
</evidence>
<comment type="similarity">
    <text evidence="1">Belongs to the carbon-nitrogen hydrolase superfamily. NIT1/NIT2 family.</text>
</comment>